<keyword evidence="3 4" id="KW-0472">Membrane</keyword>
<evidence type="ECO:0000256" key="3">
    <source>
        <dbReference type="ARBA" id="ARBA00023136"/>
    </source>
</evidence>
<evidence type="ECO:0000259" key="5">
    <source>
        <dbReference type="PROSITE" id="PS50850"/>
    </source>
</evidence>
<accession>A0A931MM37</accession>
<feature type="transmembrane region" description="Helical" evidence="4">
    <location>
        <begin position="262"/>
        <end position="285"/>
    </location>
</feature>
<feature type="transmembrane region" description="Helical" evidence="4">
    <location>
        <begin position="84"/>
        <end position="103"/>
    </location>
</feature>
<dbReference type="InterPro" id="IPR050327">
    <property type="entry name" value="Proton-linked_MCT"/>
</dbReference>
<reference evidence="6" key="1">
    <citation type="submission" date="2020-11" db="EMBL/GenBank/DDBJ databases">
        <title>Novosphingobium aureum sp. nov., a marine bacterium isolated from sediment of a salt flat.</title>
        <authorList>
            <person name="Yoo Y."/>
            <person name="Kim J.-J."/>
        </authorList>
    </citation>
    <scope>NUCLEOTIDE SEQUENCE</scope>
    <source>
        <strain evidence="6">YJ-S2-02</strain>
    </source>
</reference>
<feature type="transmembrane region" description="Helical" evidence="4">
    <location>
        <begin position="109"/>
        <end position="128"/>
    </location>
</feature>
<dbReference type="AlphaFoldDB" id="A0A931MM37"/>
<dbReference type="InterPro" id="IPR020846">
    <property type="entry name" value="MFS_dom"/>
</dbReference>
<keyword evidence="2 4" id="KW-1133">Transmembrane helix</keyword>
<organism evidence="6 7">
    <name type="scientific">Novosphingobium aureum</name>
    <dbReference type="NCBI Taxonomy" id="2792964"/>
    <lineage>
        <taxon>Bacteria</taxon>
        <taxon>Pseudomonadati</taxon>
        <taxon>Pseudomonadota</taxon>
        <taxon>Alphaproteobacteria</taxon>
        <taxon>Sphingomonadales</taxon>
        <taxon>Sphingomonadaceae</taxon>
        <taxon>Novosphingobium</taxon>
    </lineage>
</organism>
<dbReference type="Gene3D" id="1.20.1250.20">
    <property type="entry name" value="MFS general substrate transporter like domains"/>
    <property type="match status" value="2"/>
</dbReference>
<proteinExistence type="predicted"/>
<comment type="caution">
    <text evidence="6">The sequence shown here is derived from an EMBL/GenBank/DDBJ whole genome shotgun (WGS) entry which is preliminary data.</text>
</comment>
<dbReference type="PROSITE" id="PS50850">
    <property type="entry name" value="MFS"/>
    <property type="match status" value="1"/>
</dbReference>
<sequence>MTQSAVSPRFYYGWIIVPVCLFGISSGPAAFGLASMGLFSEPLAQAFGWSRTQISGAVSAMMLATALTMPLVGRLVDRWGARRVLLPSIVLLAACFAVLPFVTSYAQFMAAYIGMGTIAVGTNSVPYMRILAAWFDRRRGLAIGIAGSGTGLGFAYVPLLSEALISRFGWQGGYFGLAAVLLLVTLPLVFFLLHETPAQLGLAIDGGLAETGEEAGEAQGMTPHEAMGRRDFWVLATIFVGLAFVLYGLIPHLVPMLVDRGIASGTAALIASIFGLSAFGGRLLIGFLIDKYDARRIAFAFFSLSAFGLLVLAMSAPAPLLVLVAILLGGSLGAEVDMLAYLCSRYFGLRSFAQIFSLLFSAVMVAMGLGPLAFGMVFDATGSYGAILALGVPICVAAIALVLLLKPYGERSRGAQISQS</sequence>
<dbReference type="Proteomes" id="UP000617634">
    <property type="component" value="Unassembled WGS sequence"/>
</dbReference>
<evidence type="ECO:0000313" key="6">
    <source>
        <dbReference type="EMBL" id="MBH0114069.1"/>
    </source>
</evidence>
<dbReference type="RefSeq" id="WP_197165109.1">
    <property type="nucleotide sequence ID" value="NZ_JADZGI010000002.1"/>
</dbReference>
<protein>
    <submittedName>
        <fullName evidence="6">MFS transporter</fullName>
    </submittedName>
</protein>
<dbReference type="InterPro" id="IPR011701">
    <property type="entry name" value="MFS"/>
</dbReference>
<evidence type="ECO:0000256" key="1">
    <source>
        <dbReference type="ARBA" id="ARBA00022692"/>
    </source>
</evidence>
<feature type="transmembrane region" description="Helical" evidence="4">
    <location>
        <begin position="232"/>
        <end position="250"/>
    </location>
</feature>
<feature type="transmembrane region" description="Helical" evidence="4">
    <location>
        <begin position="12"/>
        <end position="34"/>
    </location>
</feature>
<dbReference type="CDD" id="cd17355">
    <property type="entry name" value="MFS_YcxA_like"/>
    <property type="match status" value="1"/>
</dbReference>
<dbReference type="GO" id="GO:0022857">
    <property type="term" value="F:transmembrane transporter activity"/>
    <property type="evidence" value="ECO:0007669"/>
    <property type="project" value="InterPro"/>
</dbReference>
<feature type="transmembrane region" description="Helical" evidence="4">
    <location>
        <begin position="140"/>
        <end position="161"/>
    </location>
</feature>
<feature type="transmembrane region" description="Helical" evidence="4">
    <location>
        <begin position="173"/>
        <end position="193"/>
    </location>
</feature>
<feature type="transmembrane region" description="Helical" evidence="4">
    <location>
        <begin position="320"/>
        <end position="343"/>
    </location>
</feature>
<evidence type="ECO:0000256" key="2">
    <source>
        <dbReference type="ARBA" id="ARBA00022989"/>
    </source>
</evidence>
<feature type="transmembrane region" description="Helical" evidence="4">
    <location>
        <begin position="355"/>
        <end position="378"/>
    </location>
</feature>
<feature type="transmembrane region" description="Helical" evidence="4">
    <location>
        <begin position="384"/>
        <end position="405"/>
    </location>
</feature>
<evidence type="ECO:0000256" key="4">
    <source>
        <dbReference type="SAM" id="Phobius"/>
    </source>
</evidence>
<name>A0A931MM37_9SPHN</name>
<dbReference type="Pfam" id="PF07690">
    <property type="entry name" value="MFS_1"/>
    <property type="match status" value="1"/>
</dbReference>
<dbReference type="EMBL" id="JADZGI010000002">
    <property type="protein sequence ID" value="MBH0114069.1"/>
    <property type="molecule type" value="Genomic_DNA"/>
</dbReference>
<dbReference type="SUPFAM" id="SSF103473">
    <property type="entry name" value="MFS general substrate transporter"/>
    <property type="match status" value="1"/>
</dbReference>
<evidence type="ECO:0000313" key="7">
    <source>
        <dbReference type="Proteomes" id="UP000617634"/>
    </source>
</evidence>
<keyword evidence="1 4" id="KW-0812">Transmembrane</keyword>
<dbReference type="PANTHER" id="PTHR11360:SF290">
    <property type="entry name" value="MONOCARBOXYLATE MFS PERMEASE"/>
    <property type="match status" value="1"/>
</dbReference>
<gene>
    <name evidence="6" type="ORF">I5E68_14075</name>
</gene>
<feature type="transmembrane region" description="Helical" evidence="4">
    <location>
        <begin position="297"/>
        <end position="314"/>
    </location>
</feature>
<feature type="transmembrane region" description="Helical" evidence="4">
    <location>
        <begin position="54"/>
        <end position="72"/>
    </location>
</feature>
<feature type="domain" description="Major facilitator superfamily (MFS) profile" evidence="5">
    <location>
        <begin position="1"/>
        <end position="410"/>
    </location>
</feature>
<keyword evidence="7" id="KW-1185">Reference proteome</keyword>
<dbReference type="InterPro" id="IPR036259">
    <property type="entry name" value="MFS_trans_sf"/>
</dbReference>
<dbReference type="PANTHER" id="PTHR11360">
    <property type="entry name" value="MONOCARBOXYLATE TRANSPORTER"/>
    <property type="match status" value="1"/>
</dbReference>